<proteinExistence type="inferred from homology"/>
<sequence>MTDIDESVAATAGDTERYDMLIDGQWRTAADRATFDSINPFDGRAWAQVPLASTADVDDAVAAARRAFDDGPWSQSSPLQRATLLRKFGDLIRDNADELARIQVLENGKLIREVAGQTVALANHCYFFAGVAESPTGETLASSVPNMQVYTVREPIGVVAAITPWNSPLALLLWKLCPALAAGNTLVIKPSEVTPVSTLVLARLAQQAGFPDGVINVVTGAGPTGAALAAHPDVDKIAFTGSTAVGKKIAVTAAERLARVSLELGGKSPNIVFPDADLPNTVNGVIAGIFAASGQTCMAGSRVLVHRDIYDEFSKAFADKTAQIRLGNPLDPDTEMGTIASRSQFEKVLHYIEVAKEDGARLATGGARPTDPELSRGLFVQPTVFTHVTNDMRIAREEVFGPVAVVIAFADEDEAVRIANDTSFGLAAGVWTRDVARAHRMVKRLRAGSVWVNNYRKTNYVAPFGGFKESGLGRENGFHAIDEYTEVKTVWIDTGNTITDPFNPRA</sequence>
<reference evidence="5 6" key="1">
    <citation type="submission" date="2024-10" db="EMBL/GenBank/DDBJ databases">
        <title>The Natural Products Discovery Center: Release of the First 8490 Sequenced Strains for Exploring Actinobacteria Biosynthetic Diversity.</title>
        <authorList>
            <person name="Kalkreuter E."/>
            <person name="Kautsar S.A."/>
            <person name="Yang D."/>
            <person name="Bader C.D."/>
            <person name="Teijaro C.N."/>
            <person name="Fluegel L."/>
            <person name="Davis C.M."/>
            <person name="Simpson J.R."/>
            <person name="Lauterbach L."/>
            <person name="Steele A.D."/>
            <person name="Gui C."/>
            <person name="Meng S."/>
            <person name="Li G."/>
            <person name="Viehrig K."/>
            <person name="Ye F."/>
            <person name="Su P."/>
            <person name="Kiefer A.F."/>
            <person name="Nichols A."/>
            <person name="Cepeda A.J."/>
            <person name="Yan W."/>
            <person name="Fan B."/>
            <person name="Jiang Y."/>
            <person name="Adhikari A."/>
            <person name="Zheng C.-J."/>
            <person name="Schuster L."/>
            <person name="Cowan T.M."/>
            <person name="Smanski M.J."/>
            <person name="Chevrette M.G."/>
            <person name="De Carvalho L.P.S."/>
            <person name="Shen B."/>
        </authorList>
    </citation>
    <scope>NUCLEOTIDE SEQUENCE [LARGE SCALE GENOMIC DNA]</scope>
    <source>
        <strain evidence="5 6">NPDC002593</strain>
    </source>
</reference>
<dbReference type="InterPro" id="IPR016162">
    <property type="entry name" value="Ald_DH_N"/>
</dbReference>
<feature type="domain" description="Aldehyde dehydrogenase" evidence="4">
    <location>
        <begin position="26"/>
        <end position="490"/>
    </location>
</feature>
<dbReference type="PROSITE" id="PS00070">
    <property type="entry name" value="ALDEHYDE_DEHYDR_CYS"/>
    <property type="match status" value="1"/>
</dbReference>
<dbReference type="InterPro" id="IPR016161">
    <property type="entry name" value="Ald_DH/histidinol_DH"/>
</dbReference>
<dbReference type="EMBL" id="JBIAQY010000018">
    <property type="protein sequence ID" value="MFF3573291.1"/>
    <property type="molecule type" value="Genomic_DNA"/>
</dbReference>
<evidence type="ECO:0000313" key="5">
    <source>
        <dbReference type="EMBL" id="MFF3573291.1"/>
    </source>
</evidence>
<dbReference type="RefSeq" id="WP_051194404.1">
    <property type="nucleotide sequence ID" value="NZ_JBIAQY010000018.1"/>
</dbReference>
<dbReference type="InterPro" id="IPR016160">
    <property type="entry name" value="Ald_DH_CS_CYS"/>
</dbReference>
<dbReference type="InterPro" id="IPR016163">
    <property type="entry name" value="Ald_DH_C"/>
</dbReference>
<evidence type="ECO:0000256" key="3">
    <source>
        <dbReference type="RuleBase" id="RU003345"/>
    </source>
</evidence>
<keyword evidence="1 3" id="KW-0560">Oxidoreductase</keyword>
<dbReference type="CDD" id="cd07114">
    <property type="entry name" value="ALDH_DhaS"/>
    <property type="match status" value="1"/>
</dbReference>
<comment type="similarity">
    <text evidence="3">Belongs to the aldehyde dehydrogenase family.</text>
</comment>
<keyword evidence="6" id="KW-1185">Reference proteome</keyword>
<dbReference type="Gene3D" id="3.40.605.10">
    <property type="entry name" value="Aldehyde Dehydrogenase, Chain A, domain 1"/>
    <property type="match status" value="1"/>
</dbReference>
<dbReference type="SUPFAM" id="SSF53720">
    <property type="entry name" value="ALDH-like"/>
    <property type="match status" value="1"/>
</dbReference>
<gene>
    <name evidence="5" type="ORF">ACFYXQ_36580</name>
</gene>
<dbReference type="Pfam" id="PF00171">
    <property type="entry name" value="Aldedh"/>
    <property type="match status" value="1"/>
</dbReference>
<dbReference type="PROSITE" id="PS00687">
    <property type="entry name" value="ALDEHYDE_DEHYDR_GLU"/>
    <property type="match status" value="1"/>
</dbReference>
<dbReference type="InterPro" id="IPR029510">
    <property type="entry name" value="Ald_DH_CS_GLU"/>
</dbReference>
<dbReference type="Proteomes" id="UP001601992">
    <property type="component" value="Unassembled WGS sequence"/>
</dbReference>
<evidence type="ECO:0000256" key="1">
    <source>
        <dbReference type="ARBA" id="ARBA00023002"/>
    </source>
</evidence>
<feature type="active site" evidence="2">
    <location>
        <position position="263"/>
    </location>
</feature>
<protein>
    <submittedName>
        <fullName evidence="5">Aldehyde dehydrogenase</fullName>
    </submittedName>
</protein>
<comment type="caution">
    <text evidence="5">The sequence shown here is derived from an EMBL/GenBank/DDBJ whole genome shotgun (WGS) entry which is preliminary data.</text>
</comment>
<organism evidence="5 6">
    <name type="scientific">Nocardia jiangxiensis</name>
    <dbReference type="NCBI Taxonomy" id="282685"/>
    <lineage>
        <taxon>Bacteria</taxon>
        <taxon>Bacillati</taxon>
        <taxon>Actinomycetota</taxon>
        <taxon>Actinomycetes</taxon>
        <taxon>Mycobacteriales</taxon>
        <taxon>Nocardiaceae</taxon>
        <taxon>Nocardia</taxon>
    </lineage>
</organism>
<evidence type="ECO:0000256" key="2">
    <source>
        <dbReference type="PROSITE-ProRule" id="PRU10007"/>
    </source>
</evidence>
<evidence type="ECO:0000259" key="4">
    <source>
        <dbReference type="Pfam" id="PF00171"/>
    </source>
</evidence>
<dbReference type="Gene3D" id="3.40.309.10">
    <property type="entry name" value="Aldehyde Dehydrogenase, Chain A, domain 2"/>
    <property type="match status" value="1"/>
</dbReference>
<dbReference type="InterPro" id="IPR015590">
    <property type="entry name" value="Aldehyde_DH_dom"/>
</dbReference>
<dbReference type="PANTHER" id="PTHR11699">
    <property type="entry name" value="ALDEHYDE DEHYDROGENASE-RELATED"/>
    <property type="match status" value="1"/>
</dbReference>
<evidence type="ECO:0000313" key="6">
    <source>
        <dbReference type="Proteomes" id="UP001601992"/>
    </source>
</evidence>
<accession>A0ABW6SDP3</accession>
<name>A0ABW6SDP3_9NOCA</name>